<proteinExistence type="predicted"/>
<comment type="caution">
    <text evidence="4">The sequence shown here is derived from an EMBL/GenBank/DDBJ whole genome shotgun (WGS) entry which is preliminary data.</text>
</comment>
<organism evidence="4 7">
    <name type="scientific">Xanthomonas perforans</name>
    <dbReference type="NCBI Taxonomy" id="442694"/>
    <lineage>
        <taxon>Bacteria</taxon>
        <taxon>Pseudomonadati</taxon>
        <taxon>Pseudomonadota</taxon>
        <taxon>Gammaproteobacteria</taxon>
        <taxon>Lysobacterales</taxon>
        <taxon>Lysobacteraceae</taxon>
        <taxon>Xanthomonas</taxon>
    </lineage>
</organism>
<evidence type="ECO:0000313" key="5">
    <source>
        <dbReference type="EMBL" id="RXD52827.1"/>
    </source>
</evidence>
<dbReference type="KEGG" id="xpe:BJD13_03420"/>
<reference evidence="4 7" key="2">
    <citation type="submission" date="2019-11" db="EMBL/GenBank/DDBJ databases">
        <title>Genome-resolved metagenomics to study the prevalence of co-infection and intraspecific heterogeneity among plant pathogen metapopulations.</title>
        <authorList>
            <person name="Newberry E."/>
            <person name="Bhandari R."/>
            <person name="Kemble J."/>
            <person name="Sikora E."/>
            <person name="Potnis N."/>
        </authorList>
    </citation>
    <scope>NUCLEOTIDE SEQUENCE [LARGE SCALE GENOMIC DNA]</scope>
    <source>
        <strain evidence="4">Xp_Tom_Tuscaloosa_18b</strain>
    </source>
</reference>
<sequence>MRYFIFVFLFLANNAYAQTACPNGVAPGSPQCGPDSGTSRGEIPLPPPQPTGEWIKTWGAIVNSRETSQAWASLEQTSKESAEEDAIDQCKSAGFKGCYVTFTYFNQCVAMASSASGTSESGVSSAANISIASRNALNTCRENGGAGCSVIYKDCTKPLFKKY</sequence>
<evidence type="ECO:0000313" key="4">
    <source>
        <dbReference type="EMBL" id="NEL76502.1"/>
    </source>
</evidence>
<dbReference type="Proteomes" id="UP000471082">
    <property type="component" value="Unassembled WGS sequence"/>
</dbReference>
<evidence type="ECO:0000256" key="2">
    <source>
        <dbReference type="SAM" id="SignalP"/>
    </source>
</evidence>
<dbReference type="RefSeq" id="WP_074053087.1">
    <property type="nucleotide sequence ID" value="NZ_CP018475.1"/>
</dbReference>
<evidence type="ECO:0000256" key="1">
    <source>
        <dbReference type="SAM" id="MobiDB-lite"/>
    </source>
</evidence>
<accession>A0A1L5R0P7</accession>
<name>A0A1L5R0P7_XANPE</name>
<evidence type="ECO:0000313" key="6">
    <source>
        <dbReference type="Proteomes" id="UP000289372"/>
    </source>
</evidence>
<reference evidence="5 6" key="1">
    <citation type="submission" date="2018-02" db="EMBL/GenBank/DDBJ databases">
        <title>Characterization of Xanthomonas diversity in transplant houses and field plants.</title>
        <authorList>
            <person name="Abrahamian P."/>
            <person name="Timilsina S."/>
            <person name="Minsavage G.V."/>
            <person name="Goss E.M."/>
            <person name="Jones J.B."/>
            <person name="Vallad G.E."/>
        </authorList>
    </citation>
    <scope>NUCLEOTIDE SEQUENCE [LARGE SCALE GENOMIC DNA]</scope>
    <source>
        <strain evidence="5 6">GEV2132</strain>
    </source>
</reference>
<dbReference type="EMBL" id="PUUL01000079">
    <property type="protein sequence ID" value="RXD52827.1"/>
    <property type="molecule type" value="Genomic_DNA"/>
</dbReference>
<evidence type="ECO:0000259" key="3">
    <source>
        <dbReference type="Pfam" id="PF13827"/>
    </source>
</evidence>
<protein>
    <submittedName>
        <fullName evidence="4">DUF4189 domain-containing protein</fullName>
    </submittedName>
</protein>
<dbReference type="EMBL" id="JAAGYU010000033">
    <property type="protein sequence ID" value="NEL76502.1"/>
    <property type="molecule type" value="Genomic_DNA"/>
</dbReference>
<dbReference type="GeneID" id="61779456"/>
<feature type="signal peptide" evidence="2">
    <location>
        <begin position="1"/>
        <end position="17"/>
    </location>
</feature>
<dbReference type="Pfam" id="PF13827">
    <property type="entry name" value="DUF4189"/>
    <property type="match status" value="1"/>
</dbReference>
<dbReference type="Proteomes" id="UP000289372">
    <property type="component" value="Unassembled WGS sequence"/>
</dbReference>
<keyword evidence="2" id="KW-0732">Signal</keyword>
<gene>
    <name evidence="5" type="ORF">DB769_13900</name>
    <name evidence="4" type="ORF">G3W61_09580</name>
</gene>
<dbReference type="AlphaFoldDB" id="A0A1L5R0P7"/>
<dbReference type="InterPro" id="IPR025240">
    <property type="entry name" value="DUF4189"/>
</dbReference>
<feature type="region of interest" description="Disordered" evidence="1">
    <location>
        <begin position="27"/>
        <end position="50"/>
    </location>
</feature>
<evidence type="ECO:0000313" key="7">
    <source>
        <dbReference type="Proteomes" id="UP000471082"/>
    </source>
</evidence>
<feature type="domain" description="DUF4189" evidence="3">
    <location>
        <begin position="58"/>
        <end position="155"/>
    </location>
</feature>
<feature type="chain" id="PRO_5044375535" evidence="2">
    <location>
        <begin position="18"/>
        <end position="163"/>
    </location>
</feature>